<keyword evidence="4" id="KW-0677">Repeat</keyword>
<evidence type="ECO:0000256" key="2">
    <source>
        <dbReference type="ARBA" id="ARBA00022714"/>
    </source>
</evidence>
<proteinExistence type="predicted"/>
<name>A0AAD8LWC1_ACIOX</name>
<keyword evidence="6" id="KW-0408">Iron</keyword>
<evidence type="ECO:0000256" key="7">
    <source>
        <dbReference type="ARBA" id="ARBA00023014"/>
    </source>
</evidence>
<comment type="caution">
    <text evidence="11">The sequence shown here is derived from an EMBL/GenBank/DDBJ whole genome shotgun (WGS) entry which is preliminary data.</text>
</comment>
<keyword evidence="7" id="KW-0411">Iron-sulfur</keyword>
<evidence type="ECO:0000259" key="10">
    <source>
        <dbReference type="PROSITE" id="PS51296"/>
    </source>
</evidence>
<comment type="cofactor">
    <cofactor evidence="8">
        <name>[2Fe-2S] cluster</name>
        <dbReference type="ChEBI" id="CHEBI:190135"/>
    </cofactor>
</comment>
<dbReference type="Gene3D" id="2.102.10.10">
    <property type="entry name" value="Rieske [2Fe-2S] iron-sulphur domain"/>
    <property type="match status" value="1"/>
</dbReference>
<dbReference type="Pfam" id="PF22543">
    <property type="entry name" value="Rieske_4"/>
    <property type="match status" value="1"/>
</dbReference>
<evidence type="ECO:0000256" key="4">
    <source>
        <dbReference type="ARBA" id="ARBA00022737"/>
    </source>
</evidence>
<dbReference type="EMBL" id="JAGXEW010000001">
    <property type="protein sequence ID" value="KAK1176549.1"/>
    <property type="molecule type" value="Genomic_DNA"/>
</dbReference>
<reference evidence="11" key="1">
    <citation type="submission" date="2022-02" db="EMBL/GenBank/DDBJ databases">
        <title>Atlantic sturgeon de novo genome assembly.</title>
        <authorList>
            <person name="Stock M."/>
            <person name="Klopp C."/>
            <person name="Guiguen Y."/>
            <person name="Cabau C."/>
            <person name="Parinello H."/>
            <person name="Santidrian Yebra-Pimentel E."/>
            <person name="Kuhl H."/>
            <person name="Dirks R.P."/>
            <person name="Guessner J."/>
            <person name="Wuertz S."/>
            <person name="Du K."/>
            <person name="Schartl M."/>
        </authorList>
    </citation>
    <scope>NUCLEOTIDE SEQUENCE</scope>
    <source>
        <strain evidence="11">STURGEONOMICS-FGT-2020</strain>
        <tissue evidence="11">Whole blood</tissue>
    </source>
</reference>
<dbReference type="PANTHER" id="PTHR21496:SF0">
    <property type="entry name" value="RIESKE DOMAIN-CONTAINING PROTEIN"/>
    <property type="match status" value="1"/>
</dbReference>
<evidence type="ECO:0000256" key="9">
    <source>
        <dbReference type="ARBA" id="ARBA00071952"/>
    </source>
</evidence>
<keyword evidence="1" id="KW-0597">Phosphoprotein</keyword>
<dbReference type="InterPro" id="IPR036922">
    <property type="entry name" value="Rieske_2Fe-2S_sf"/>
</dbReference>
<dbReference type="InterPro" id="IPR054716">
    <property type="entry name" value="Sol_Rieske_ferrdox_dom"/>
</dbReference>
<dbReference type="GO" id="GO:0051537">
    <property type="term" value="F:2 iron, 2 sulfur cluster binding"/>
    <property type="evidence" value="ECO:0007669"/>
    <property type="project" value="UniProtKB-KW"/>
</dbReference>
<evidence type="ECO:0000256" key="1">
    <source>
        <dbReference type="ARBA" id="ARBA00022553"/>
    </source>
</evidence>
<protein>
    <recommendedName>
        <fullName evidence="9 10">Rieske domain-containing protein</fullName>
    </recommendedName>
</protein>
<keyword evidence="5" id="KW-0007">Acetylation</keyword>
<accession>A0AAD8LWC1</accession>
<dbReference type="Proteomes" id="UP001230051">
    <property type="component" value="Unassembled WGS sequence"/>
</dbReference>
<evidence type="ECO:0000313" key="12">
    <source>
        <dbReference type="Proteomes" id="UP001230051"/>
    </source>
</evidence>
<keyword evidence="12" id="KW-1185">Reference proteome</keyword>
<keyword evidence="2" id="KW-0001">2Fe-2S</keyword>
<evidence type="ECO:0000256" key="3">
    <source>
        <dbReference type="ARBA" id="ARBA00022723"/>
    </source>
</evidence>
<dbReference type="PANTHER" id="PTHR21496">
    <property type="entry name" value="FERREDOXIN-RELATED"/>
    <property type="match status" value="1"/>
</dbReference>
<evidence type="ECO:0000256" key="5">
    <source>
        <dbReference type="ARBA" id="ARBA00022990"/>
    </source>
</evidence>
<evidence type="ECO:0000256" key="8">
    <source>
        <dbReference type="ARBA" id="ARBA00034078"/>
    </source>
</evidence>
<dbReference type="SUPFAM" id="SSF50022">
    <property type="entry name" value="ISP domain"/>
    <property type="match status" value="1"/>
</dbReference>
<sequence>MASTAGVESSVFVGKEDDIIQSKRKTAVVHGRHVVVIYHEGQFYAMDMHCYHAGGPLHLGDIEEINGKLCIVCPWHKYKITLAEGEGLYQGINPQAPKSSAKWCSKGVKQRTHCVHVRNGDVYVTLSDLSAGIDSDYYQSEEYRQTLKKASNT</sequence>
<evidence type="ECO:0000256" key="6">
    <source>
        <dbReference type="ARBA" id="ARBA00023004"/>
    </source>
</evidence>
<dbReference type="PROSITE" id="PS51296">
    <property type="entry name" value="RIESKE"/>
    <property type="match status" value="1"/>
</dbReference>
<dbReference type="CDD" id="cd03467">
    <property type="entry name" value="Rieske"/>
    <property type="match status" value="1"/>
</dbReference>
<dbReference type="InterPro" id="IPR017941">
    <property type="entry name" value="Rieske_2Fe-2S"/>
</dbReference>
<dbReference type="FunFam" id="2.102.10.10:FF:000009">
    <property type="entry name" value="Rieske Fe-S domain containing"/>
    <property type="match status" value="1"/>
</dbReference>
<feature type="domain" description="Rieske" evidence="10">
    <location>
        <begin position="11"/>
        <end position="76"/>
    </location>
</feature>
<gene>
    <name evidence="11" type="primary">Rfesd</name>
    <name evidence="11" type="ORF">AOXY_G1455</name>
</gene>
<keyword evidence="3" id="KW-0479">Metal-binding</keyword>
<dbReference type="GO" id="GO:0046872">
    <property type="term" value="F:metal ion binding"/>
    <property type="evidence" value="ECO:0007669"/>
    <property type="project" value="UniProtKB-KW"/>
</dbReference>
<evidence type="ECO:0000313" key="11">
    <source>
        <dbReference type="EMBL" id="KAK1176549.1"/>
    </source>
</evidence>
<organism evidence="11 12">
    <name type="scientific">Acipenser oxyrinchus oxyrinchus</name>
    <dbReference type="NCBI Taxonomy" id="40147"/>
    <lineage>
        <taxon>Eukaryota</taxon>
        <taxon>Metazoa</taxon>
        <taxon>Chordata</taxon>
        <taxon>Craniata</taxon>
        <taxon>Vertebrata</taxon>
        <taxon>Euteleostomi</taxon>
        <taxon>Actinopterygii</taxon>
        <taxon>Chondrostei</taxon>
        <taxon>Acipenseriformes</taxon>
        <taxon>Acipenseridae</taxon>
        <taxon>Acipenser</taxon>
    </lineage>
</organism>
<dbReference type="AlphaFoldDB" id="A0AAD8LWC1"/>